<dbReference type="EMBL" id="JJPI01000048">
    <property type="protein sequence ID" value="KKG55817.1"/>
    <property type="molecule type" value="Genomic_DNA"/>
</dbReference>
<dbReference type="EMBL" id="JJPK01000113">
    <property type="protein sequence ID" value="KKG58772.1"/>
    <property type="molecule type" value="Genomic_DNA"/>
</dbReference>
<accession>A0A0F8LUA8</accession>
<dbReference type="InterPro" id="IPR036388">
    <property type="entry name" value="WH-like_DNA-bd_sf"/>
</dbReference>
<reference evidence="8 9" key="1">
    <citation type="journal article" date="2015" name="ISME J.">
        <title>Genomic and phenotypic differentiation among Methanosarcina mazei populations from Columbia River sediment.</title>
        <authorList>
            <person name="Youngblut N.D."/>
            <person name="Wirth J.S."/>
            <person name="Henriksen J.R."/>
            <person name="Smith M."/>
            <person name="Simon H."/>
            <person name="Metcalf W.W."/>
            <person name="Whitaker R.J."/>
        </authorList>
    </citation>
    <scope>NUCLEOTIDE SEQUENCE [LARGE SCALE GENOMIC DNA]</scope>
    <source>
        <strain evidence="2 9">3.F.T.1A.1</strain>
        <strain evidence="4 11">3.F.T.1A.2</strain>
        <strain evidence="3 13">3.F.T.1A.4</strain>
        <strain evidence="5 12">3.H.M.1B.1</strain>
        <strain evidence="6 8">3.H.M.1B.2</strain>
        <strain evidence="7 10">3.H.M.1B.5</strain>
    </source>
</reference>
<dbReference type="PANTHER" id="PTHR30595">
    <property type="entry name" value="GLPR-RELATED TRANSCRIPTIONAL REPRESSOR"/>
    <property type="match status" value="1"/>
</dbReference>
<dbReference type="Pfam" id="PF13749">
    <property type="entry name" value="HATPase_c_4"/>
    <property type="match status" value="1"/>
</dbReference>
<evidence type="ECO:0000313" key="2">
    <source>
        <dbReference type="EMBL" id="KKG55817.1"/>
    </source>
</evidence>
<evidence type="ECO:0000313" key="10">
    <source>
        <dbReference type="Proteomes" id="UP000034253"/>
    </source>
</evidence>
<evidence type="ECO:0000259" key="1">
    <source>
        <dbReference type="Pfam" id="PF04326"/>
    </source>
</evidence>
<evidence type="ECO:0000313" key="9">
    <source>
        <dbReference type="Proteomes" id="UP000034188"/>
    </source>
</evidence>
<dbReference type="Proteomes" id="UP000033835">
    <property type="component" value="Unassembled WGS sequence"/>
</dbReference>
<dbReference type="EMBL" id="JJPW01000012">
    <property type="protein sequence ID" value="KKH03649.1"/>
    <property type="molecule type" value="Genomic_DNA"/>
</dbReference>
<dbReference type="InterPro" id="IPR038475">
    <property type="entry name" value="RecG_C_sf"/>
</dbReference>
<dbReference type="Gene3D" id="3.30.950.30">
    <property type="entry name" value="Schlafen, AAA domain"/>
    <property type="match status" value="1"/>
</dbReference>
<dbReference type="Proteomes" id="UP000034188">
    <property type="component" value="Unassembled WGS sequence"/>
</dbReference>
<dbReference type="InterPro" id="IPR007421">
    <property type="entry name" value="Schlafen_AlbA_2_dom"/>
</dbReference>
<comment type="caution">
    <text evidence="7">The sequence shown here is derived from an EMBL/GenBank/DDBJ whole genome shotgun (WGS) entry which is preliminary data.</text>
</comment>
<organism evidence="7 10">
    <name type="scientific">Methanosarcina mazei</name>
    <name type="common">Methanosarcina frisia</name>
    <dbReference type="NCBI Taxonomy" id="2209"/>
    <lineage>
        <taxon>Archaea</taxon>
        <taxon>Methanobacteriati</taxon>
        <taxon>Methanobacteriota</taxon>
        <taxon>Stenosarchaea group</taxon>
        <taxon>Methanomicrobia</taxon>
        <taxon>Methanosarcinales</taxon>
        <taxon>Methanosarcinaceae</taxon>
        <taxon>Methanosarcina</taxon>
    </lineage>
</organism>
<dbReference type="RefSeq" id="WP_048037380.1">
    <property type="nucleotide sequence ID" value="NZ_JJPI01000048.1"/>
</dbReference>
<dbReference type="EMBL" id="JJPJ01000053">
    <property type="protein sequence ID" value="KKG63537.1"/>
    <property type="molecule type" value="Genomic_DNA"/>
</dbReference>
<evidence type="ECO:0000313" key="3">
    <source>
        <dbReference type="EMBL" id="KKG58772.1"/>
    </source>
</evidence>
<dbReference type="AlphaFoldDB" id="A0A0F8LUA8"/>
<dbReference type="Gene3D" id="3.30.565.60">
    <property type="match status" value="1"/>
</dbReference>
<evidence type="ECO:0000313" key="4">
    <source>
        <dbReference type="EMBL" id="KKG63537.1"/>
    </source>
</evidence>
<evidence type="ECO:0000313" key="13">
    <source>
        <dbReference type="Proteomes" id="UP000034566"/>
    </source>
</evidence>
<dbReference type="EMBL" id="JJPV01000021">
    <property type="protein sequence ID" value="KKH03027.1"/>
    <property type="molecule type" value="Genomic_DNA"/>
</dbReference>
<evidence type="ECO:0000313" key="12">
    <source>
        <dbReference type="Proteomes" id="UP000034468"/>
    </source>
</evidence>
<dbReference type="EMBL" id="JJPU01000016">
    <property type="protein sequence ID" value="KKH02488.1"/>
    <property type="molecule type" value="Genomic_DNA"/>
</dbReference>
<evidence type="ECO:0000313" key="6">
    <source>
        <dbReference type="EMBL" id="KKH03027.1"/>
    </source>
</evidence>
<dbReference type="Gene3D" id="1.10.10.10">
    <property type="entry name" value="Winged helix-like DNA-binding domain superfamily/Winged helix DNA-binding domain"/>
    <property type="match status" value="1"/>
</dbReference>
<evidence type="ECO:0000313" key="7">
    <source>
        <dbReference type="EMBL" id="KKH03649.1"/>
    </source>
</evidence>
<dbReference type="Proteomes" id="UP000034566">
    <property type="component" value="Unassembled WGS sequence"/>
</dbReference>
<evidence type="ECO:0000313" key="8">
    <source>
        <dbReference type="Proteomes" id="UP000033835"/>
    </source>
</evidence>
<sequence>MNLQTLIKSGESETLEFKEKFDDRTVESAVAFANAKGGMILVGVSDKGNITGVDIGKETLAKWANQVSDKTEPQLIPEIEVIEFEGKKVVAVKVPEYPIKPVSFRGRCFKRVNNSNRSMNAQEIAEMHLQSTGMSWDRFPAAGETLEDIDLEKVRNYIRKARAVGRKGFGEEEERKPVQVLEKMKLVMEGKPTWAAGLLFCREGRRFLSQAVVHCGRFKNQTLVIDDRLIEGSLIEQIEEAMGFVRKNTNVKFVMTGKPEREEVWDYPLEAVREAVINAVCHRDYTILSHIEIRIYDDELIVWSPGGLPPGLTMEDLFKPHASKLRNKGIAEVFFDTKIIEQWGSGIEKIQKYCKEAGVLEPVFEEYQGFRVIFKKGIFNEEYLRNIGLNERQIKAVLHVKEKGKITNKEYQEICEVKERLATMELKYLVEKGIFEKIGSRGRGTHYTINPEFKPQ</sequence>
<dbReference type="PANTHER" id="PTHR30595:SF6">
    <property type="entry name" value="SCHLAFEN ALBA-2 DOMAIN-CONTAINING PROTEIN"/>
    <property type="match status" value="1"/>
</dbReference>
<dbReference type="Proteomes" id="UP000034468">
    <property type="component" value="Unassembled WGS sequence"/>
</dbReference>
<dbReference type="PATRIC" id="fig|2209.42.peg.1783"/>
<protein>
    <recommendedName>
        <fullName evidence="1">Schlafen AlbA-2 domain-containing protein</fullName>
    </recommendedName>
</protein>
<evidence type="ECO:0000313" key="5">
    <source>
        <dbReference type="EMBL" id="KKH02488.1"/>
    </source>
</evidence>
<proteinExistence type="predicted"/>
<gene>
    <name evidence="2" type="ORF">DU33_07980</name>
    <name evidence="3" type="ORF">DU45_08210</name>
    <name evidence="7" type="ORF">DU56_07770</name>
    <name evidence="4" type="ORF">DU64_12650</name>
    <name evidence="5" type="ORF">DU66_17090</name>
    <name evidence="6" type="ORF">DU68_04800</name>
</gene>
<dbReference type="Proteomes" id="UP000034279">
    <property type="component" value="Unassembled WGS sequence"/>
</dbReference>
<dbReference type="Proteomes" id="UP000034253">
    <property type="component" value="Unassembled WGS sequence"/>
</dbReference>
<feature type="domain" description="Schlafen AlbA-2" evidence="1">
    <location>
        <begin position="11"/>
        <end position="120"/>
    </location>
</feature>
<evidence type="ECO:0000313" key="11">
    <source>
        <dbReference type="Proteomes" id="UP000034279"/>
    </source>
</evidence>
<name>A0A0F8LUA8_METMZ</name>
<dbReference type="Pfam" id="PF04326">
    <property type="entry name" value="SLFN_AlbA_2"/>
    <property type="match status" value="1"/>
</dbReference>
<dbReference type="InterPro" id="IPR038461">
    <property type="entry name" value="Schlafen_AlbA_2_dom_sf"/>
</dbReference>